<dbReference type="PANTHER" id="PTHR43665:SF1">
    <property type="entry name" value="ISOPENTENYL-DIPHOSPHATE DELTA-ISOMERASE"/>
    <property type="match status" value="1"/>
</dbReference>
<evidence type="ECO:0000256" key="10">
    <source>
        <dbReference type="ARBA" id="ARBA00025810"/>
    </source>
</evidence>
<keyword evidence="2 11" id="KW-0963">Cytoplasm</keyword>
<feature type="binding site" evidence="11">
    <location>
        <begin position="280"/>
        <end position="282"/>
    </location>
    <ligand>
        <name>FMN</name>
        <dbReference type="ChEBI" id="CHEBI:58210"/>
    </ligand>
</feature>
<dbReference type="CDD" id="cd02811">
    <property type="entry name" value="IDI-2_FMN"/>
    <property type="match status" value="1"/>
</dbReference>
<evidence type="ECO:0000259" key="12">
    <source>
        <dbReference type="Pfam" id="PF01070"/>
    </source>
</evidence>
<keyword evidence="4 11" id="KW-0288">FMN</keyword>
<dbReference type="EC" id="5.3.3.2" evidence="11"/>
<comment type="cofactor">
    <cofactor evidence="11">
        <name>Mg(2+)</name>
        <dbReference type="ChEBI" id="CHEBI:18420"/>
    </cofactor>
</comment>
<keyword evidence="3 11" id="KW-0285">Flavoprotein</keyword>
<accession>A0A4P6ERR0</accession>
<comment type="subunit">
    <text evidence="10 11">Homooctamer. Dimer of tetramers.</text>
</comment>
<dbReference type="Pfam" id="PF01070">
    <property type="entry name" value="FMN_dh"/>
    <property type="match status" value="2"/>
</dbReference>
<evidence type="ECO:0000256" key="9">
    <source>
        <dbReference type="ARBA" id="ARBA00023235"/>
    </source>
</evidence>
<dbReference type="InterPro" id="IPR013785">
    <property type="entry name" value="Aldolase_TIM"/>
</dbReference>
<comment type="cofactor">
    <cofactor evidence="1 11">
        <name>FMN</name>
        <dbReference type="ChEBI" id="CHEBI:58210"/>
    </cofactor>
</comment>
<dbReference type="SUPFAM" id="SSF51395">
    <property type="entry name" value="FMN-linked oxidoreductases"/>
    <property type="match status" value="1"/>
</dbReference>
<organism evidence="13 14">
    <name type="scientific">Paenibacillus protaetiae</name>
    <dbReference type="NCBI Taxonomy" id="2509456"/>
    <lineage>
        <taxon>Bacteria</taxon>
        <taxon>Bacillati</taxon>
        <taxon>Bacillota</taxon>
        <taxon>Bacilli</taxon>
        <taxon>Bacillales</taxon>
        <taxon>Paenibacillaceae</taxon>
        <taxon>Paenibacillus</taxon>
    </lineage>
</organism>
<evidence type="ECO:0000256" key="6">
    <source>
        <dbReference type="ARBA" id="ARBA00022842"/>
    </source>
</evidence>
<evidence type="ECO:0000256" key="5">
    <source>
        <dbReference type="ARBA" id="ARBA00022723"/>
    </source>
</evidence>
<dbReference type="EMBL" id="CP035492">
    <property type="protein sequence ID" value="QAY65125.1"/>
    <property type="molecule type" value="Genomic_DNA"/>
</dbReference>
<feature type="binding site" evidence="11">
    <location>
        <position position="169"/>
    </location>
    <ligand>
        <name>substrate</name>
    </ligand>
</feature>
<evidence type="ECO:0000256" key="3">
    <source>
        <dbReference type="ARBA" id="ARBA00022630"/>
    </source>
</evidence>
<dbReference type="GO" id="GO:0005737">
    <property type="term" value="C:cytoplasm"/>
    <property type="evidence" value="ECO:0007669"/>
    <property type="project" value="UniProtKB-SubCell"/>
</dbReference>
<comment type="subcellular location">
    <subcellularLocation>
        <location evidence="11">Cytoplasm</location>
    </subcellularLocation>
</comment>
<dbReference type="RefSeq" id="WP_129437354.1">
    <property type="nucleotide sequence ID" value="NZ_CP035492.1"/>
</dbReference>
<evidence type="ECO:0000256" key="7">
    <source>
        <dbReference type="ARBA" id="ARBA00022857"/>
    </source>
</evidence>
<dbReference type="NCBIfam" id="TIGR02151">
    <property type="entry name" value="IPP_isom_2"/>
    <property type="match status" value="1"/>
</dbReference>
<comment type="cofactor">
    <cofactor evidence="11">
        <name>NADPH</name>
        <dbReference type="ChEBI" id="CHEBI:57783"/>
    </cofactor>
</comment>
<dbReference type="GO" id="GO:0010181">
    <property type="term" value="F:FMN binding"/>
    <property type="evidence" value="ECO:0007669"/>
    <property type="project" value="UniProtKB-UniRule"/>
</dbReference>
<protein>
    <recommendedName>
        <fullName evidence="11">Isopentenyl-diphosphate delta-isomerase</fullName>
        <shortName evidence="11">IPP isomerase</shortName>
        <ecNumber evidence="11">5.3.3.2</ecNumber>
    </recommendedName>
    <alternativeName>
        <fullName evidence="11">Isopentenyl diphosphate:dimethylallyl diphosphate isomerase</fullName>
    </alternativeName>
    <alternativeName>
        <fullName evidence="11">Isopentenyl pyrophosphate isomerase</fullName>
    </alternativeName>
    <alternativeName>
        <fullName evidence="11">Type 2 isopentenyl diphosphate isomerase</fullName>
        <shortName evidence="11">IDI-2</shortName>
    </alternativeName>
</protein>
<dbReference type="InterPro" id="IPR000262">
    <property type="entry name" value="FMN-dep_DH"/>
</dbReference>
<dbReference type="InterPro" id="IPR011179">
    <property type="entry name" value="IPdP_isomerase"/>
</dbReference>
<dbReference type="GO" id="GO:0016491">
    <property type="term" value="F:oxidoreductase activity"/>
    <property type="evidence" value="ECO:0007669"/>
    <property type="project" value="InterPro"/>
</dbReference>
<dbReference type="GO" id="GO:0000287">
    <property type="term" value="F:magnesium ion binding"/>
    <property type="evidence" value="ECO:0007669"/>
    <property type="project" value="UniProtKB-UniRule"/>
</dbReference>
<feature type="domain" description="FMN-dependent dehydrogenase" evidence="12">
    <location>
        <begin position="184"/>
        <end position="347"/>
    </location>
</feature>
<evidence type="ECO:0000256" key="8">
    <source>
        <dbReference type="ARBA" id="ARBA00023229"/>
    </source>
</evidence>
<evidence type="ECO:0000313" key="13">
    <source>
        <dbReference type="EMBL" id="QAY65125.1"/>
    </source>
</evidence>
<evidence type="ECO:0000256" key="11">
    <source>
        <dbReference type="HAMAP-Rule" id="MF_00354"/>
    </source>
</evidence>
<name>A0A4P6ERR0_9BACL</name>
<dbReference type="HAMAP" id="MF_00354">
    <property type="entry name" value="Idi_2"/>
    <property type="match status" value="1"/>
</dbReference>
<dbReference type="GO" id="GO:0008299">
    <property type="term" value="P:isoprenoid biosynthetic process"/>
    <property type="evidence" value="ECO:0007669"/>
    <property type="project" value="UniProtKB-UniRule"/>
</dbReference>
<dbReference type="Proteomes" id="UP000293568">
    <property type="component" value="Chromosome"/>
</dbReference>
<dbReference type="Gene3D" id="3.20.20.70">
    <property type="entry name" value="Aldolase class I"/>
    <property type="match status" value="1"/>
</dbReference>
<sequence>MTQRQLASEHIETTSKRKGEHIRICLHEEVDGNGVDTGFDHYRFRHNALPELRFEDIDISTAWLGKTMKAPFLVSSMTGGTAEAGNINRRLAEAAEAKGWAIGLGSMRAAIENDGLAASFSIRKEAPSVPVIANLGAVQLNYGFGADDCLRAVHMAEADALVLHLNSMQEVFQPEGNTDFRGLLERIRFVCRSLPVPVGVKEVGWGIDADTAERLLEAGVSFIDVAGAGGTSWSQVEKYRTTPMRRQAAEAFADWGIPTAEALREVRSRLPEAAIIASGGMRHGVDAAKAIALGAQICGFGKVLLGGAAAQDHEQSVQQLAEQFERIAFELRTAMFGIGAGTLSELSGTNRIHNRRG</sequence>
<feature type="binding site" evidence="11">
    <location>
        <begin position="76"/>
        <end position="78"/>
    </location>
    <ligand>
        <name>FMN</name>
        <dbReference type="ChEBI" id="CHEBI:58210"/>
    </ligand>
</feature>
<feature type="binding site" evidence="11">
    <location>
        <position position="170"/>
    </location>
    <ligand>
        <name>Mg(2+)</name>
        <dbReference type="ChEBI" id="CHEBI:18420"/>
    </ligand>
</feature>
<evidence type="ECO:0000256" key="1">
    <source>
        <dbReference type="ARBA" id="ARBA00001917"/>
    </source>
</evidence>
<evidence type="ECO:0000256" key="4">
    <source>
        <dbReference type="ARBA" id="ARBA00022643"/>
    </source>
</evidence>
<evidence type="ECO:0000256" key="2">
    <source>
        <dbReference type="ARBA" id="ARBA00022490"/>
    </source>
</evidence>
<feature type="binding site" evidence="11">
    <location>
        <position position="134"/>
    </location>
    <ligand>
        <name>FMN</name>
        <dbReference type="ChEBI" id="CHEBI:58210"/>
    </ligand>
</feature>
<evidence type="ECO:0000313" key="14">
    <source>
        <dbReference type="Proteomes" id="UP000293568"/>
    </source>
</evidence>
<keyword evidence="6 11" id="KW-0460">Magnesium</keyword>
<comment type="function">
    <text evidence="11">Involved in the biosynthesis of isoprenoids. Catalyzes the 1,3-allylic rearrangement of the homoallylic substrate isopentenyl (IPP) to its allylic isomer, dimethylallyl diphosphate (DMAPP).</text>
</comment>
<feature type="domain" description="FMN-dependent dehydrogenase" evidence="12">
    <location>
        <begin position="36"/>
        <end position="108"/>
    </location>
</feature>
<keyword evidence="9 11" id="KW-0413">Isomerase</keyword>
<keyword evidence="7 11" id="KW-0521">NADP</keyword>
<dbReference type="AlphaFoldDB" id="A0A4P6ERR0"/>
<dbReference type="PIRSF" id="PIRSF003314">
    <property type="entry name" value="IPP_isomerase"/>
    <property type="match status" value="1"/>
</dbReference>
<keyword evidence="8 11" id="KW-0414">Isoprene biosynthesis</keyword>
<dbReference type="GO" id="GO:0004452">
    <property type="term" value="F:isopentenyl-diphosphate delta-isomerase activity"/>
    <property type="evidence" value="ECO:0007669"/>
    <property type="project" value="UniProtKB-UniRule"/>
</dbReference>
<feature type="binding site" evidence="11">
    <location>
        <position position="231"/>
    </location>
    <ligand>
        <name>FMN</name>
        <dbReference type="ChEBI" id="CHEBI:58210"/>
    </ligand>
</feature>
<comment type="caution">
    <text evidence="11">Lacks conserved residue(s) required for the propagation of feature annotation.</text>
</comment>
<feature type="binding site" evidence="11">
    <location>
        <begin position="106"/>
        <end position="108"/>
    </location>
    <ligand>
        <name>substrate</name>
    </ligand>
</feature>
<gene>
    <name evidence="11" type="primary">fni</name>
    <name evidence="13" type="ORF">ET464_00700</name>
</gene>
<dbReference type="PANTHER" id="PTHR43665">
    <property type="entry name" value="ISOPENTENYL-DIPHOSPHATE DELTA-ISOMERASE"/>
    <property type="match status" value="1"/>
</dbReference>
<keyword evidence="14" id="KW-1185">Reference proteome</keyword>
<proteinExistence type="inferred from homology"/>
<comment type="catalytic activity">
    <reaction evidence="11">
        <text>isopentenyl diphosphate = dimethylallyl diphosphate</text>
        <dbReference type="Rhea" id="RHEA:23284"/>
        <dbReference type="ChEBI" id="CHEBI:57623"/>
        <dbReference type="ChEBI" id="CHEBI:128769"/>
        <dbReference type="EC" id="5.3.3.2"/>
    </reaction>
</comment>
<dbReference type="KEGG" id="pprt:ET464_00700"/>
<dbReference type="GO" id="GO:0070402">
    <property type="term" value="F:NADPH binding"/>
    <property type="evidence" value="ECO:0007669"/>
    <property type="project" value="UniProtKB-UniRule"/>
</dbReference>
<feature type="binding site" evidence="11">
    <location>
        <begin position="17"/>
        <end position="18"/>
    </location>
    <ligand>
        <name>substrate</name>
    </ligand>
</feature>
<dbReference type="OrthoDB" id="9795032at2"/>
<reference evidence="13 14" key="1">
    <citation type="submission" date="2019-01" db="EMBL/GenBank/DDBJ databases">
        <title>Genome sequencing of strain FW100M-2.</title>
        <authorList>
            <person name="Heo J."/>
            <person name="Kim S.-J."/>
            <person name="Kim J.-S."/>
            <person name="Hong S.-B."/>
            <person name="Kwon S.-W."/>
        </authorList>
    </citation>
    <scope>NUCLEOTIDE SEQUENCE [LARGE SCALE GENOMIC DNA]</scope>
    <source>
        <strain evidence="13 14">FW100M-2</strain>
    </source>
</reference>
<feature type="binding site" evidence="11">
    <location>
        <position position="106"/>
    </location>
    <ligand>
        <name>FMN</name>
        <dbReference type="ChEBI" id="CHEBI:58210"/>
    </ligand>
</feature>
<feature type="binding site" evidence="11">
    <location>
        <position position="201"/>
    </location>
    <ligand>
        <name>FMN</name>
        <dbReference type="ChEBI" id="CHEBI:58210"/>
    </ligand>
</feature>
<keyword evidence="5 11" id="KW-0479">Metal-binding</keyword>
<dbReference type="SMART" id="SM01240">
    <property type="entry name" value="IMPDH"/>
    <property type="match status" value="1"/>
</dbReference>
<comment type="similarity">
    <text evidence="11">Belongs to the IPP isomerase type 2 family.</text>
</comment>
<feature type="binding site" evidence="11">
    <location>
        <position position="75"/>
    </location>
    <ligand>
        <name>FMN</name>
        <dbReference type="ChEBI" id="CHEBI:58210"/>
    </ligand>
</feature>